<dbReference type="InterPro" id="IPR041290">
    <property type="entry name" value="Tli4_C"/>
</dbReference>
<evidence type="ECO:0000259" key="1">
    <source>
        <dbReference type="Pfam" id="PF18426"/>
    </source>
</evidence>
<name>A0A3B0ZX47_9ZZZZ</name>
<gene>
    <name evidence="2" type="ORF">MNBD_GAMMA21-136</name>
</gene>
<organism evidence="2">
    <name type="scientific">hydrothermal vent metagenome</name>
    <dbReference type="NCBI Taxonomy" id="652676"/>
    <lineage>
        <taxon>unclassified sequences</taxon>
        <taxon>metagenomes</taxon>
        <taxon>ecological metagenomes</taxon>
    </lineage>
</organism>
<dbReference type="Pfam" id="PF18426">
    <property type="entry name" value="Tli4_C"/>
    <property type="match status" value="1"/>
</dbReference>
<dbReference type="AlphaFoldDB" id="A0A3B0ZX47"/>
<sequence length="308" mass="35447">MAVQNINGSEDKFRTYRLGRFSVDVPVSINQVSTDYVVYYTNFEEFKWKDHNHIKERNALWTKLLSDIKTIRLPIGIKKIIIDEIDLTNEKYWAKGVFYYGNSDDEDAGHWDVLLDSGTIGVWIKVVGTVDKKDNMEKLLEKVIQAYHAPTESEKMVSVNNKNRFYFKYGAVDLPFKYREEIYTRFEGHPLDKFLKLEIEYEVVDIVEESNLIQRFSASLLADFAPGVEIDEIRSETRIVAGLEGDEVVFRGTASGDSNLNFAWRFSGEKDSETAPKILISMETKDGDLNAKLKLWDSVLDSFKPLGH</sequence>
<feature type="domain" description="Tle cognate immunity protein 4 C-terminal" evidence="1">
    <location>
        <begin position="179"/>
        <end position="304"/>
    </location>
</feature>
<protein>
    <recommendedName>
        <fullName evidence="1">Tle cognate immunity protein 4 C-terminal domain-containing protein</fullName>
    </recommendedName>
</protein>
<dbReference type="EMBL" id="UOFR01000023">
    <property type="protein sequence ID" value="VAW93810.1"/>
    <property type="molecule type" value="Genomic_DNA"/>
</dbReference>
<proteinExistence type="predicted"/>
<accession>A0A3B0ZX47</accession>
<evidence type="ECO:0000313" key="2">
    <source>
        <dbReference type="EMBL" id="VAW93810.1"/>
    </source>
</evidence>
<reference evidence="2" key="1">
    <citation type="submission" date="2018-06" db="EMBL/GenBank/DDBJ databases">
        <authorList>
            <person name="Zhirakovskaya E."/>
        </authorList>
    </citation>
    <scope>NUCLEOTIDE SEQUENCE</scope>
</reference>